<comment type="catalytic activity">
    <reaction evidence="6">
        <text>glycolate + A = glyoxylate + AH2</text>
        <dbReference type="Rhea" id="RHEA:21264"/>
        <dbReference type="ChEBI" id="CHEBI:13193"/>
        <dbReference type="ChEBI" id="CHEBI:17499"/>
        <dbReference type="ChEBI" id="CHEBI:29805"/>
        <dbReference type="ChEBI" id="CHEBI:36655"/>
        <dbReference type="EC" id="1.1.99.14"/>
    </reaction>
</comment>
<dbReference type="AlphaFoldDB" id="A0A4S1CDH8"/>
<keyword evidence="9" id="KW-1185">Reference proteome</keyword>
<dbReference type="InterPro" id="IPR009051">
    <property type="entry name" value="Helical_ferredxn"/>
</dbReference>
<dbReference type="PANTHER" id="PTHR32479:SF17">
    <property type="entry name" value="GLYCOLATE OXIDASE IRON-SULFUR SUBUNIT"/>
    <property type="match status" value="1"/>
</dbReference>
<protein>
    <recommendedName>
        <fullName evidence="6">Glycolate oxidase iron-sulfur subunit</fullName>
        <ecNumber evidence="6">1.1.99.14</ecNumber>
    </recommendedName>
</protein>
<dbReference type="InterPro" id="IPR004017">
    <property type="entry name" value="Cys_rich_dom"/>
</dbReference>
<feature type="domain" description="4Fe-4S ferredoxin-type" evidence="7">
    <location>
        <begin position="1"/>
        <end position="29"/>
    </location>
</feature>
<sequence length="413" mass="45096">MDYVKLINCMRCGMCLPHCPTYKETFLETASPRGRVALVRKFQEGELVESEKFLEYVSLCLDCQACASACPCGVNAGELVAEFRCERKNEKGLSLMEDMVLRKLVPHPDRLEAATAPLRLYQKTGLQKVVRSLGLLKMFPEALGRMEGLLPKLPDAPLRQTISEVTPAVGKEKGTAGFFLGCVMSLIFSEASLATVNLLSALGYKVVTPKDQKCCGAPNMLGHDIEGLKDAARFNTDLFELHNLDFVVTDCGGCGAELKKYGHHLDGEEGATTFSAKVRDISEVLAGEAGALKELLKPLPVKVTYHDPCHIAHCQGIRSQPRILINLIPGIDFRELPEADACCGSAGTYNIEKPEMSDRVLSRKVLNVQKTGADYLVTSNPGCLLQLKKALSEATPPVKVIHLTELLQMSMDA</sequence>
<feature type="domain" description="4Fe-4S ferredoxin-type" evidence="7">
    <location>
        <begin position="50"/>
        <end position="82"/>
    </location>
</feature>
<keyword evidence="6" id="KW-0249">Electron transport</keyword>
<comment type="caution">
    <text evidence="8">The sequence shown here is derived from an EMBL/GenBank/DDBJ whole genome shotgun (WGS) entry which is preliminary data.</text>
</comment>
<dbReference type="EC" id="1.1.99.14" evidence="6"/>
<dbReference type="Pfam" id="PF13183">
    <property type="entry name" value="Fer4_8"/>
    <property type="match status" value="1"/>
</dbReference>
<dbReference type="InterPro" id="IPR017900">
    <property type="entry name" value="4Fe4S_Fe_S_CS"/>
</dbReference>
<keyword evidence="4 6" id="KW-0408">Iron</keyword>
<dbReference type="Pfam" id="PF02754">
    <property type="entry name" value="CCG"/>
    <property type="match status" value="2"/>
</dbReference>
<evidence type="ECO:0000313" key="8">
    <source>
        <dbReference type="EMBL" id="TGU71504.1"/>
    </source>
</evidence>
<comment type="cofactor">
    <cofactor evidence="6">
        <name>[4Fe-4S] cluster</name>
        <dbReference type="ChEBI" id="CHEBI:49883"/>
    </cofactor>
    <text evidence="6">Binds 2 [4Fe-4S] clusters.</text>
</comment>
<dbReference type="PIRSF" id="PIRSF000139">
    <property type="entry name" value="Glc_ox_4Fe-4S"/>
    <property type="match status" value="1"/>
</dbReference>
<dbReference type="PANTHER" id="PTHR32479">
    <property type="entry name" value="GLYCOLATE OXIDASE IRON-SULFUR SUBUNIT"/>
    <property type="match status" value="1"/>
</dbReference>
<keyword evidence="5 6" id="KW-0411">Iron-sulfur</keyword>
<evidence type="ECO:0000256" key="2">
    <source>
        <dbReference type="ARBA" id="ARBA00022723"/>
    </source>
</evidence>
<dbReference type="PROSITE" id="PS51379">
    <property type="entry name" value="4FE4S_FER_2"/>
    <property type="match status" value="2"/>
</dbReference>
<comment type="function">
    <text evidence="6">Component of a complex that catalyzes the oxidation of glycolate to glyoxylate.</text>
</comment>
<dbReference type="GO" id="GO:0051539">
    <property type="term" value="F:4 iron, 4 sulfur cluster binding"/>
    <property type="evidence" value="ECO:0007669"/>
    <property type="project" value="UniProtKB-UniRule"/>
</dbReference>
<dbReference type="Proteomes" id="UP000306416">
    <property type="component" value="Unassembled WGS sequence"/>
</dbReference>
<keyword evidence="3" id="KW-0677">Repeat</keyword>
<dbReference type="RefSeq" id="WP_135871163.1">
    <property type="nucleotide sequence ID" value="NZ_SRSC01000003.1"/>
</dbReference>
<evidence type="ECO:0000256" key="3">
    <source>
        <dbReference type="ARBA" id="ARBA00022737"/>
    </source>
</evidence>
<dbReference type="PROSITE" id="PS00198">
    <property type="entry name" value="4FE4S_FER_1"/>
    <property type="match status" value="1"/>
</dbReference>
<evidence type="ECO:0000256" key="6">
    <source>
        <dbReference type="PIRNR" id="PIRNR000139"/>
    </source>
</evidence>
<dbReference type="InterPro" id="IPR012257">
    <property type="entry name" value="Glc_ox_4Fe-4S"/>
</dbReference>
<dbReference type="Gene3D" id="1.10.1060.10">
    <property type="entry name" value="Alpha-helical ferredoxin"/>
    <property type="match status" value="1"/>
</dbReference>
<dbReference type="GO" id="GO:0019154">
    <property type="term" value="F:glycolate dehydrogenase activity"/>
    <property type="evidence" value="ECO:0007669"/>
    <property type="project" value="UniProtKB-EC"/>
</dbReference>
<dbReference type="GO" id="GO:0046872">
    <property type="term" value="F:metal ion binding"/>
    <property type="evidence" value="ECO:0007669"/>
    <property type="project" value="UniProtKB-UniRule"/>
</dbReference>
<keyword evidence="6" id="KW-0813">Transport</keyword>
<evidence type="ECO:0000256" key="1">
    <source>
        <dbReference type="ARBA" id="ARBA00022485"/>
    </source>
</evidence>
<organism evidence="8 9">
    <name type="scientific">Geomonas terrae</name>
    <dbReference type="NCBI Taxonomy" id="2562681"/>
    <lineage>
        <taxon>Bacteria</taxon>
        <taxon>Pseudomonadati</taxon>
        <taxon>Thermodesulfobacteriota</taxon>
        <taxon>Desulfuromonadia</taxon>
        <taxon>Geobacterales</taxon>
        <taxon>Geobacteraceae</taxon>
        <taxon>Geomonas</taxon>
    </lineage>
</organism>
<keyword evidence="2 6" id="KW-0479">Metal-binding</keyword>
<proteinExistence type="predicted"/>
<evidence type="ECO:0000256" key="5">
    <source>
        <dbReference type="ARBA" id="ARBA00023014"/>
    </source>
</evidence>
<accession>A0A4S1CDH8</accession>
<comment type="catalytic activity">
    <reaction evidence="6">
        <text>(R)-lactate + A = pyruvate + AH2</text>
        <dbReference type="Rhea" id="RHEA:15089"/>
        <dbReference type="ChEBI" id="CHEBI:13193"/>
        <dbReference type="ChEBI" id="CHEBI:15361"/>
        <dbReference type="ChEBI" id="CHEBI:16004"/>
        <dbReference type="ChEBI" id="CHEBI:17499"/>
    </reaction>
</comment>
<keyword evidence="1 6" id="KW-0004">4Fe-4S</keyword>
<reference evidence="8 9" key="1">
    <citation type="submission" date="2019-04" db="EMBL/GenBank/DDBJ databases">
        <title>Geobacter oryzae sp. nov., ferric-reducing bacteria isolated from paddy soil.</title>
        <authorList>
            <person name="Xu Z."/>
            <person name="Masuda Y."/>
            <person name="Itoh H."/>
            <person name="Senoo K."/>
        </authorList>
    </citation>
    <scope>NUCLEOTIDE SEQUENCE [LARGE SCALE GENOMIC DNA]</scope>
    <source>
        <strain evidence="8 9">Red111</strain>
    </source>
</reference>
<dbReference type="EMBL" id="SRSC01000003">
    <property type="protein sequence ID" value="TGU71504.1"/>
    <property type="molecule type" value="Genomic_DNA"/>
</dbReference>
<evidence type="ECO:0000313" key="9">
    <source>
        <dbReference type="Proteomes" id="UP000306416"/>
    </source>
</evidence>
<evidence type="ECO:0000259" key="7">
    <source>
        <dbReference type="PROSITE" id="PS51379"/>
    </source>
</evidence>
<evidence type="ECO:0000256" key="4">
    <source>
        <dbReference type="ARBA" id="ARBA00023004"/>
    </source>
</evidence>
<dbReference type="InterPro" id="IPR017896">
    <property type="entry name" value="4Fe4S_Fe-S-bd"/>
</dbReference>
<name>A0A4S1CDH8_9BACT</name>
<gene>
    <name evidence="8" type="ORF">E4633_14390</name>
</gene>
<dbReference type="SUPFAM" id="SSF46548">
    <property type="entry name" value="alpha-helical ferredoxin"/>
    <property type="match status" value="1"/>
</dbReference>